<keyword evidence="5" id="KW-0998">Cell outer membrane</keyword>
<proteinExistence type="inferred from homology"/>
<evidence type="ECO:0000256" key="5">
    <source>
        <dbReference type="ARBA" id="ARBA00023237"/>
    </source>
</evidence>
<comment type="similarity">
    <text evidence="2">Belongs to the MipA/OmpV family.</text>
</comment>
<protein>
    <submittedName>
        <fullName evidence="7">MipA/OmpV family protein</fullName>
    </submittedName>
</protein>
<dbReference type="InterPro" id="IPR010583">
    <property type="entry name" value="MipA"/>
</dbReference>
<keyword evidence="4" id="KW-0472">Membrane</keyword>
<evidence type="ECO:0000256" key="4">
    <source>
        <dbReference type="ARBA" id="ARBA00023136"/>
    </source>
</evidence>
<evidence type="ECO:0000256" key="3">
    <source>
        <dbReference type="ARBA" id="ARBA00022729"/>
    </source>
</evidence>
<sequence>MNKYYIVSITLMTSSLFCVSHSVQADPSSLGLGINVSDSPYKGYGTTYDPLPHIDYDNGNFFIDDTSLGAYVYNSHNQELSIGLSYLADEFNPKDSDNRQLKQLNKRHSTLVAQLLYSLTTPIGVWSASLSGDVLNESNSILVDTNYMFPIFYNKFTFVQTIGINWADGNHNNYYFGVSHRESARSGLRYHHAKSSFTPYISMTASYAITSHANSFIGFRIDQLTGDVKKSPMVANSTVPNVYAGINYQF</sequence>
<comment type="caution">
    <text evidence="7">The sequence shown here is derived from an EMBL/GenBank/DDBJ whole genome shotgun (WGS) entry which is preliminary data.</text>
</comment>
<feature type="signal peptide" evidence="6">
    <location>
        <begin position="1"/>
        <end position="25"/>
    </location>
</feature>
<evidence type="ECO:0000256" key="1">
    <source>
        <dbReference type="ARBA" id="ARBA00004442"/>
    </source>
</evidence>
<dbReference type="PANTHER" id="PTHR38776">
    <property type="entry name" value="MLTA-INTERACTING PROTEIN-RELATED"/>
    <property type="match status" value="1"/>
</dbReference>
<feature type="chain" id="PRO_5045832881" evidence="6">
    <location>
        <begin position="26"/>
        <end position="250"/>
    </location>
</feature>
<evidence type="ECO:0000256" key="6">
    <source>
        <dbReference type="SAM" id="SignalP"/>
    </source>
</evidence>
<dbReference type="Proteomes" id="UP000651208">
    <property type="component" value="Unassembled WGS sequence"/>
</dbReference>
<name>A0ABR7QZL1_9GAMM</name>
<dbReference type="PANTHER" id="PTHR38776:SF1">
    <property type="entry name" value="MLTA-INTERACTING PROTEIN-RELATED"/>
    <property type="match status" value="1"/>
</dbReference>
<evidence type="ECO:0000313" key="7">
    <source>
        <dbReference type="EMBL" id="MBC9131651.1"/>
    </source>
</evidence>
<accession>A0ABR7QZL1</accession>
<dbReference type="Pfam" id="PF06629">
    <property type="entry name" value="MipA"/>
    <property type="match status" value="1"/>
</dbReference>
<gene>
    <name evidence="7" type="ORF">FcAc13_10085</name>
</gene>
<dbReference type="RefSeq" id="WP_187756093.1">
    <property type="nucleotide sequence ID" value="NZ_JABURY010000019.1"/>
</dbReference>
<keyword evidence="3 6" id="KW-0732">Signal</keyword>
<organism evidence="7 8">
    <name type="scientific">Frischella japonica</name>
    <dbReference type="NCBI Taxonomy" id="2741544"/>
    <lineage>
        <taxon>Bacteria</taxon>
        <taxon>Pseudomonadati</taxon>
        <taxon>Pseudomonadota</taxon>
        <taxon>Gammaproteobacteria</taxon>
        <taxon>Orbales</taxon>
        <taxon>Orbaceae</taxon>
        <taxon>Frischella</taxon>
    </lineage>
</organism>
<keyword evidence="8" id="KW-1185">Reference proteome</keyword>
<reference evidence="7 8" key="1">
    <citation type="submission" date="2020-06" db="EMBL/GenBank/DDBJ databases">
        <title>Frischella cerana isolated from Apis cerana gut homogenate.</title>
        <authorList>
            <person name="Wolter L.A."/>
            <person name="Suenami S."/>
            <person name="Miyazaki R."/>
        </authorList>
    </citation>
    <scope>NUCLEOTIDE SEQUENCE [LARGE SCALE GENOMIC DNA]</scope>
    <source>
        <strain evidence="7 8">Ac13</strain>
    </source>
</reference>
<comment type="subcellular location">
    <subcellularLocation>
        <location evidence="1">Cell outer membrane</location>
    </subcellularLocation>
</comment>
<evidence type="ECO:0000256" key="2">
    <source>
        <dbReference type="ARBA" id="ARBA00005722"/>
    </source>
</evidence>
<evidence type="ECO:0000313" key="8">
    <source>
        <dbReference type="Proteomes" id="UP000651208"/>
    </source>
</evidence>
<dbReference type="EMBL" id="JABURY010000019">
    <property type="protein sequence ID" value="MBC9131651.1"/>
    <property type="molecule type" value="Genomic_DNA"/>
</dbReference>